<evidence type="ECO:0000256" key="7">
    <source>
        <dbReference type="ARBA" id="ARBA00022970"/>
    </source>
</evidence>
<dbReference type="PROSITE" id="PS00211">
    <property type="entry name" value="ABC_TRANSPORTER_1"/>
    <property type="match status" value="1"/>
</dbReference>
<dbReference type="PIRSF" id="PIRSF039085">
    <property type="entry name" value="ABC_ATPase_HisP"/>
    <property type="match status" value="1"/>
</dbReference>
<dbReference type="EMBL" id="BRVS01000014">
    <property type="protein sequence ID" value="GLB68264.1"/>
    <property type="molecule type" value="Genomic_DNA"/>
</dbReference>
<dbReference type="InterPro" id="IPR003439">
    <property type="entry name" value="ABC_transporter-like_ATP-bd"/>
</dbReference>
<name>A0ABQ5MWD8_9MICC</name>
<dbReference type="SUPFAM" id="SSF52540">
    <property type="entry name" value="P-loop containing nucleoside triphosphate hydrolases"/>
    <property type="match status" value="1"/>
</dbReference>
<keyword evidence="8" id="KW-0472">Membrane</keyword>
<dbReference type="InterPro" id="IPR050086">
    <property type="entry name" value="MetN_ABC_transporter-like"/>
</dbReference>
<dbReference type="GO" id="GO:0005524">
    <property type="term" value="F:ATP binding"/>
    <property type="evidence" value="ECO:0007669"/>
    <property type="project" value="UniProtKB-KW"/>
</dbReference>
<keyword evidence="7" id="KW-0029">Amino-acid transport</keyword>
<dbReference type="PROSITE" id="PS50893">
    <property type="entry name" value="ABC_TRANSPORTER_2"/>
    <property type="match status" value="1"/>
</dbReference>
<keyword evidence="3" id="KW-0813">Transport</keyword>
<dbReference type="CDD" id="cd03262">
    <property type="entry name" value="ABC_HisP_GlnQ"/>
    <property type="match status" value="1"/>
</dbReference>
<dbReference type="Proteomes" id="UP001209654">
    <property type="component" value="Unassembled WGS sequence"/>
</dbReference>
<feature type="domain" description="ABC transporter" evidence="9">
    <location>
        <begin position="14"/>
        <end position="254"/>
    </location>
</feature>
<proteinExistence type="inferred from homology"/>
<evidence type="ECO:0000313" key="10">
    <source>
        <dbReference type="EMBL" id="GLB68264.1"/>
    </source>
</evidence>
<keyword evidence="6 10" id="KW-0067">ATP-binding</keyword>
<dbReference type="RefSeq" id="WP_264796367.1">
    <property type="nucleotide sequence ID" value="NZ_BRVS01000014.1"/>
</dbReference>
<dbReference type="SMART" id="SM00382">
    <property type="entry name" value="AAA"/>
    <property type="match status" value="1"/>
</dbReference>
<keyword evidence="4" id="KW-1003">Cell membrane</keyword>
<evidence type="ECO:0000256" key="2">
    <source>
        <dbReference type="ARBA" id="ARBA00005417"/>
    </source>
</evidence>
<accession>A0ABQ5MWD8</accession>
<evidence type="ECO:0000256" key="8">
    <source>
        <dbReference type="ARBA" id="ARBA00023136"/>
    </source>
</evidence>
<evidence type="ECO:0000259" key="9">
    <source>
        <dbReference type="PROSITE" id="PS50893"/>
    </source>
</evidence>
<keyword evidence="11" id="KW-1185">Reference proteome</keyword>
<dbReference type="PANTHER" id="PTHR43166:SF9">
    <property type="entry name" value="GLUTAMATE_ASPARTATE IMPORT ATP-BINDING PROTEIN GLTL"/>
    <property type="match status" value="1"/>
</dbReference>
<evidence type="ECO:0000256" key="3">
    <source>
        <dbReference type="ARBA" id="ARBA00022448"/>
    </source>
</evidence>
<keyword evidence="5" id="KW-0547">Nucleotide-binding</keyword>
<evidence type="ECO:0000256" key="1">
    <source>
        <dbReference type="ARBA" id="ARBA00004202"/>
    </source>
</evidence>
<evidence type="ECO:0000313" key="11">
    <source>
        <dbReference type="Proteomes" id="UP001209654"/>
    </source>
</evidence>
<protein>
    <submittedName>
        <fullName evidence="10">Arginine ABC transporter ATP-binding protein</fullName>
    </submittedName>
</protein>
<evidence type="ECO:0000256" key="4">
    <source>
        <dbReference type="ARBA" id="ARBA00022475"/>
    </source>
</evidence>
<comment type="similarity">
    <text evidence="2">Belongs to the ABC transporter superfamily.</text>
</comment>
<evidence type="ECO:0000256" key="5">
    <source>
        <dbReference type="ARBA" id="ARBA00022741"/>
    </source>
</evidence>
<dbReference type="InterPro" id="IPR027417">
    <property type="entry name" value="P-loop_NTPase"/>
</dbReference>
<evidence type="ECO:0000256" key="6">
    <source>
        <dbReference type="ARBA" id="ARBA00022840"/>
    </source>
</evidence>
<dbReference type="Gene3D" id="3.40.50.300">
    <property type="entry name" value="P-loop containing nucleotide triphosphate hydrolases"/>
    <property type="match status" value="1"/>
</dbReference>
<comment type="subcellular location">
    <subcellularLocation>
        <location evidence="1">Cell membrane</location>
        <topology evidence="1">Peripheral membrane protein</topology>
    </subcellularLocation>
</comment>
<sequence>MPLHEQERAGNGFVSISDISLRIGQHAILDDISLDIRRGEVVVLVGPSGAGKTSLLRTVNHLESISSGTIHVDGRLIQSGGGRTHNRRALAKERRHIGFVFQHFNLFPHMTALENVSHAPRRVLGISKSEADREAGELLQRVGLEAKADVKPARLSGGQKQRVAIARALAMKPKLMLFDEPTSALDPEMVGEVLQVMKDLASADMTMMIVTHEMGFAREVADRIVFMEDGRIVETGTPGGMFTDASSQRTQSFLSKIL</sequence>
<dbReference type="InterPro" id="IPR003593">
    <property type="entry name" value="AAA+_ATPase"/>
</dbReference>
<reference evidence="10 11" key="1">
    <citation type="journal article" date="2023" name="Int. J. Syst. Evol. Microbiol.">
        <title>Arthrobacter mangrovi sp. nov., an actinobacterium isolated from the rhizosphere of a mangrove.</title>
        <authorList>
            <person name="Hamada M."/>
            <person name="Saitou S."/>
            <person name="Enomoto N."/>
            <person name="Nanri K."/>
            <person name="Hidaka K."/>
            <person name="Miura T."/>
            <person name="Tamura T."/>
        </authorList>
    </citation>
    <scope>NUCLEOTIDE SEQUENCE [LARGE SCALE GENOMIC DNA]</scope>
    <source>
        <strain evidence="10 11">NBRC 112813</strain>
    </source>
</reference>
<dbReference type="Pfam" id="PF00005">
    <property type="entry name" value="ABC_tran"/>
    <property type="match status" value="1"/>
</dbReference>
<dbReference type="InterPro" id="IPR030679">
    <property type="entry name" value="ABC_ATPase_HisP-typ"/>
</dbReference>
<organism evidence="10 11">
    <name type="scientific">Arthrobacter mangrovi</name>
    <dbReference type="NCBI Taxonomy" id="2966350"/>
    <lineage>
        <taxon>Bacteria</taxon>
        <taxon>Bacillati</taxon>
        <taxon>Actinomycetota</taxon>
        <taxon>Actinomycetes</taxon>
        <taxon>Micrococcales</taxon>
        <taxon>Micrococcaceae</taxon>
        <taxon>Arthrobacter</taxon>
    </lineage>
</organism>
<dbReference type="InterPro" id="IPR017871">
    <property type="entry name" value="ABC_transporter-like_CS"/>
</dbReference>
<gene>
    <name evidence="10" type="ORF">AHIS1636_27060</name>
</gene>
<dbReference type="PANTHER" id="PTHR43166">
    <property type="entry name" value="AMINO ACID IMPORT ATP-BINDING PROTEIN"/>
    <property type="match status" value="1"/>
</dbReference>
<comment type="caution">
    <text evidence="10">The sequence shown here is derived from an EMBL/GenBank/DDBJ whole genome shotgun (WGS) entry which is preliminary data.</text>
</comment>